<sequence length="233" mass="26671">MSESLPEPVLHRIPCTCPRASDCSLRCYAHLPTIPSPDSSSYSSAQSSRLVLKQHIRTTFDHLHSLFQSFISSTSTSTSLDRDAGHLSRLGLYSRSSTEDASTSSHIPTLVLQSLHTLLNRSRNRNQRLNSLIAEPAKDEDPEAIPMFHLTVLFSSLIRNYEFFLVDLVPYYREDWAEGRGRCLMAEFLGEITRAEKKLERGRKTEPSISLHIYDKRQWFNLVTLEFINELEK</sequence>
<proteinExistence type="predicted"/>
<dbReference type="RefSeq" id="XP_062693104.1">
    <property type="nucleotide sequence ID" value="XM_062835002.1"/>
</dbReference>
<organism evidence="1 2">
    <name type="scientific">Neurospora hispaniola</name>
    <dbReference type="NCBI Taxonomy" id="588809"/>
    <lineage>
        <taxon>Eukaryota</taxon>
        <taxon>Fungi</taxon>
        <taxon>Dikarya</taxon>
        <taxon>Ascomycota</taxon>
        <taxon>Pezizomycotina</taxon>
        <taxon>Sordariomycetes</taxon>
        <taxon>Sordariomycetidae</taxon>
        <taxon>Sordariales</taxon>
        <taxon>Sordariaceae</taxon>
        <taxon>Neurospora</taxon>
    </lineage>
</organism>
<name>A0AAJ0I8H6_9PEZI</name>
<evidence type="ECO:0000313" key="2">
    <source>
        <dbReference type="Proteomes" id="UP001285908"/>
    </source>
</evidence>
<dbReference type="EMBL" id="JAULSX010000004">
    <property type="protein sequence ID" value="KAK3492646.1"/>
    <property type="molecule type" value="Genomic_DNA"/>
</dbReference>
<keyword evidence="2" id="KW-1185">Reference proteome</keyword>
<dbReference type="GeneID" id="87872624"/>
<protein>
    <submittedName>
        <fullName evidence="1">Uncharacterized protein</fullName>
    </submittedName>
</protein>
<evidence type="ECO:0000313" key="1">
    <source>
        <dbReference type="EMBL" id="KAK3492646.1"/>
    </source>
</evidence>
<accession>A0AAJ0I8H6</accession>
<dbReference type="Proteomes" id="UP001285908">
    <property type="component" value="Unassembled WGS sequence"/>
</dbReference>
<dbReference type="AlphaFoldDB" id="A0AAJ0I8H6"/>
<comment type="caution">
    <text evidence="1">The sequence shown here is derived from an EMBL/GenBank/DDBJ whole genome shotgun (WGS) entry which is preliminary data.</text>
</comment>
<reference evidence="1 2" key="1">
    <citation type="journal article" date="2023" name="Mol. Phylogenet. Evol.">
        <title>Genome-scale phylogeny and comparative genomics of the fungal order Sordariales.</title>
        <authorList>
            <person name="Hensen N."/>
            <person name="Bonometti L."/>
            <person name="Westerberg I."/>
            <person name="Brannstrom I.O."/>
            <person name="Guillou S."/>
            <person name="Cros-Aarteil S."/>
            <person name="Calhoun S."/>
            <person name="Haridas S."/>
            <person name="Kuo A."/>
            <person name="Mondo S."/>
            <person name="Pangilinan J."/>
            <person name="Riley R."/>
            <person name="LaButti K."/>
            <person name="Andreopoulos B."/>
            <person name="Lipzen A."/>
            <person name="Chen C."/>
            <person name="Yan M."/>
            <person name="Daum C."/>
            <person name="Ng V."/>
            <person name="Clum A."/>
            <person name="Steindorff A."/>
            <person name="Ohm R.A."/>
            <person name="Martin F."/>
            <person name="Silar P."/>
            <person name="Natvig D.O."/>
            <person name="Lalanne C."/>
            <person name="Gautier V."/>
            <person name="Ament-Velasquez S.L."/>
            <person name="Kruys A."/>
            <person name="Hutchinson M.I."/>
            <person name="Powell A.J."/>
            <person name="Barry K."/>
            <person name="Miller A.N."/>
            <person name="Grigoriev I.V."/>
            <person name="Debuchy R."/>
            <person name="Gladieux P."/>
            <person name="Hiltunen Thoren M."/>
            <person name="Johannesson H."/>
        </authorList>
    </citation>
    <scope>NUCLEOTIDE SEQUENCE [LARGE SCALE GENOMIC DNA]</scope>
    <source>
        <strain evidence="1 2">FGSC 10403</strain>
    </source>
</reference>
<gene>
    <name evidence="1" type="ORF">B0T23DRAFT_317461</name>
</gene>